<comment type="cofactor">
    <cofactor evidence="1">
        <name>pyridoxal 5'-phosphate</name>
        <dbReference type="ChEBI" id="CHEBI:597326"/>
    </cofactor>
</comment>
<reference evidence="3 4" key="1">
    <citation type="submission" date="2018-06" db="EMBL/GenBank/DDBJ databases">
        <title>Genomic Encyclopedia of Type Strains, Phase III (KMG-III): the genomes of soil and plant-associated and newly described type strains.</title>
        <authorList>
            <person name="Whitman W."/>
        </authorList>
    </citation>
    <scope>NUCLEOTIDE SEQUENCE [LARGE SCALE GENOMIC DNA]</scope>
    <source>
        <strain evidence="3 4">CGMCC 4.7090</strain>
    </source>
</reference>
<evidence type="ECO:0000259" key="2">
    <source>
        <dbReference type="Pfam" id="PF00155"/>
    </source>
</evidence>
<keyword evidence="4" id="KW-1185">Reference proteome</keyword>
<comment type="similarity">
    <text evidence="1">Belongs to the class-I pyridoxal-phosphate-dependent aminotransferase family.</text>
</comment>
<dbReference type="InterPro" id="IPR004838">
    <property type="entry name" value="NHTrfase_class1_PyrdxlP-BS"/>
</dbReference>
<dbReference type="EMBL" id="QLMJ01000008">
    <property type="protein sequence ID" value="RAK36694.1"/>
    <property type="molecule type" value="Genomic_DNA"/>
</dbReference>
<sequence length="364" mass="39007">MGSMTTFAPSPMTALIDSTVRYDLAESTCPPVRLGDLAEPDELAAVPMGYGTTRGDLALRELIAARTGVTADQVLVTVGAIEAMFLLAQAVCEPGDRALLVTPCFPPARSVPEGLGAKVDLIKASFDDGYRLPLEEITAALGPHTKLVSLASPQNPSGVMFTETELRDLLNAVRRRAPQAVVLVDEIYRESSYAKTPVRPSVATLSPGLVTCSSISKAHGAPGLRIGWLTVTDPALYTQLREAKFLTTIACSNLDEFLATRVLSRSTEILADRAAFLAPALDELRGWAAKQQVEMVVPDGGPLCCLRLPAGVDVPAFYRRLAELDTRVAPGSWFGEDDRIFRVGFGHLPADEFRTALENLSAAL</sequence>
<feature type="domain" description="Aminotransferase class I/classII large" evidence="2">
    <location>
        <begin position="49"/>
        <end position="359"/>
    </location>
</feature>
<accession>A0A327ZGN0</accession>
<dbReference type="InterPro" id="IPR004839">
    <property type="entry name" value="Aminotransferase_I/II_large"/>
</dbReference>
<dbReference type="InterPro" id="IPR015422">
    <property type="entry name" value="PyrdxlP-dep_Trfase_small"/>
</dbReference>
<keyword evidence="1" id="KW-0032">Aminotransferase</keyword>
<dbReference type="Proteomes" id="UP000249341">
    <property type="component" value="Unassembled WGS sequence"/>
</dbReference>
<keyword evidence="1" id="KW-0808">Transferase</keyword>
<dbReference type="InterPro" id="IPR015424">
    <property type="entry name" value="PyrdxlP-dep_Trfase"/>
</dbReference>
<evidence type="ECO:0000313" key="4">
    <source>
        <dbReference type="Proteomes" id="UP000249341"/>
    </source>
</evidence>
<organism evidence="3 4">
    <name type="scientific">Actinoplanes lutulentus</name>
    <dbReference type="NCBI Taxonomy" id="1287878"/>
    <lineage>
        <taxon>Bacteria</taxon>
        <taxon>Bacillati</taxon>
        <taxon>Actinomycetota</taxon>
        <taxon>Actinomycetes</taxon>
        <taxon>Micromonosporales</taxon>
        <taxon>Micromonosporaceae</taxon>
        <taxon>Actinoplanes</taxon>
    </lineage>
</organism>
<dbReference type="GO" id="GO:0008483">
    <property type="term" value="F:transaminase activity"/>
    <property type="evidence" value="ECO:0007669"/>
    <property type="project" value="UniProtKB-KW"/>
</dbReference>
<comment type="caution">
    <text evidence="3">The sequence shown here is derived from an EMBL/GenBank/DDBJ whole genome shotgun (WGS) entry which is preliminary data.</text>
</comment>
<dbReference type="PROSITE" id="PS00105">
    <property type="entry name" value="AA_TRANSFER_CLASS_1"/>
    <property type="match status" value="1"/>
</dbReference>
<evidence type="ECO:0000313" key="3">
    <source>
        <dbReference type="EMBL" id="RAK36694.1"/>
    </source>
</evidence>
<evidence type="ECO:0000256" key="1">
    <source>
        <dbReference type="RuleBase" id="RU000481"/>
    </source>
</evidence>
<dbReference type="CDD" id="cd00609">
    <property type="entry name" value="AAT_like"/>
    <property type="match status" value="1"/>
</dbReference>
<dbReference type="GO" id="GO:0030170">
    <property type="term" value="F:pyridoxal phosphate binding"/>
    <property type="evidence" value="ECO:0007669"/>
    <property type="project" value="InterPro"/>
</dbReference>
<proteinExistence type="inferred from homology"/>
<dbReference type="InterPro" id="IPR015421">
    <property type="entry name" value="PyrdxlP-dep_Trfase_major"/>
</dbReference>
<dbReference type="PANTHER" id="PTHR43510">
    <property type="entry name" value="AMINOTRANSFERASE FUNCTION, HYPOTHETICAL (EUROFUNG)"/>
    <property type="match status" value="1"/>
</dbReference>
<dbReference type="EC" id="2.6.1.-" evidence="1"/>
<dbReference type="AlphaFoldDB" id="A0A327ZGN0"/>
<dbReference type="PANTHER" id="PTHR43510:SF1">
    <property type="entry name" value="AMINOTRANSFERASE FUNCTION, HYPOTHETICAL (EUROFUNG)"/>
    <property type="match status" value="1"/>
</dbReference>
<protein>
    <recommendedName>
        <fullName evidence="1">Aminotransferase</fullName>
        <ecNumber evidence="1">2.6.1.-</ecNumber>
    </recommendedName>
</protein>
<name>A0A327ZGN0_9ACTN</name>
<dbReference type="Pfam" id="PF00155">
    <property type="entry name" value="Aminotran_1_2"/>
    <property type="match status" value="1"/>
</dbReference>
<gene>
    <name evidence="3" type="ORF">B0I29_108284</name>
</gene>
<dbReference type="Gene3D" id="3.90.1150.10">
    <property type="entry name" value="Aspartate Aminotransferase, domain 1"/>
    <property type="match status" value="1"/>
</dbReference>
<dbReference type="Gene3D" id="3.40.640.10">
    <property type="entry name" value="Type I PLP-dependent aspartate aminotransferase-like (Major domain)"/>
    <property type="match status" value="1"/>
</dbReference>
<dbReference type="SUPFAM" id="SSF53383">
    <property type="entry name" value="PLP-dependent transferases"/>
    <property type="match status" value="1"/>
</dbReference>